<feature type="transmembrane region" description="Helical" evidence="2">
    <location>
        <begin position="425"/>
        <end position="442"/>
    </location>
</feature>
<feature type="transmembrane region" description="Helical" evidence="2">
    <location>
        <begin position="514"/>
        <end position="535"/>
    </location>
</feature>
<keyword evidence="2" id="KW-0472">Membrane</keyword>
<name>A0ABW3HHQ2_9GAMM</name>
<gene>
    <name evidence="4" type="ORF">ACFQ0F_08455</name>
</gene>
<feature type="transmembrane region" description="Helical" evidence="2">
    <location>
        <begin position="631"/>
        <end position="652"/>
    </location>
</feature>
<evidence type="ECO:0000256" key="3">
    <source>
        <dbReference type="SAM" id="SignalP"/>
    </source>
</evidence>
<proteinExistence type="predicted"/>
<feature type="transmembrane region" description="Helical" evidence="2">
    <location>
        <begin position="580"/>
        <end position="599"/>
    </location>
</feature>
<organism evidence="4 5">
    <name type="scientific">Paraperlucidibaca wandonensis</name>
    <dbReference type="NCBI Taxonomy" id="1268273"/>
    <lineage>
        <taxon>Bacteria</taxon>
        <taxon>Pseudomonadati</taxon>
        <taxon>Pseudomonadota</taxon>
        <taxon>Gammaproteobacteria</taxon>
        <taxon>Moraxellales</taxon>
        <taxon>Moraxellaceae</taxon>
        <taxon>Paraperlucidibaca</taxon>
    </lineage>
</organism>
<keyword evidence="3" id="KW-0732">Signal</keyword>
<feature type="region of interest" description="Disordered" evidence="1">
    <location>
        <begin position="101"/>
        <end position="129"/>
    </location>
</feature>
<sequence length="1047" mass="117297">MTNQPNWLRAILLATAMLSAPTAWSVEPASKDAPPREAAVPSAQEVTLTHLQAEIADLQALLVGQLPQNASLPALFEIDLSDAQAVTQRIQSLQERLSVEIEEAPATNSSAEKKDTAPSKKAGTEQVQSKAPVAQADHFVLLRRERDRLRLSFLQLPAERRVALIEQDRLKRAQESLLAEQAASAKALASTELARDNALAAATAARNDGERVLATEEARLLAQLSELAALRQQWAESNQTQLDQRRELFARYAAVSQQTPLPSAQADELYSSIRSDLKSLREGAAQALNRLNSASQLPLREEPLSLNDSRFAAHGALVARIIQLRQRIAQETAQLTEREQQERYQDANTKMTGLQTLQAQRVTLLGQLSPEKRSEATGFNTQGMARVLDEIAHVRLMASWYPLQRAHDAQSLFSLLQDVFTAGKLGIDLLKLLLLIGLSVWVRRRCRGWINRARQWLITHVQPKTLRANIDRAAITLTAVARELTLLLSIYLIFDWLYASELIIAEVAVLRKLAYAYGFYALALALIHRVFLTAISRYRAVSNELNHKILRSLRWVARWALVVTIYLIFAQALLGRGALYGIAEDVATLGGLIVAWRLIRAWRSEVTQAYLSYSPNGRLAELVHKSQNHSYGLALAAMAFIFVAARGLWTWVSDLALGFEQTRKALAYLFRRQLERKSRNQADAFEVAPLPEELMLAFSEEPATADLSIDNFPKLNTVLEKAIALHDGGRGDLIALTGDRGAGKTSWLMALKRSLPDDMTCVYHSLEERNYQADGVCLLLCHALGIADSTDPDQIIAQLHAQRPQVVLLDLGQNLMLRTVGGLAGYDAFVYIAQATVGRVLWVIAFASWPFEYLQRIHPNRDVYDQHLALPPWSDQRIGELIDARMESAGFTADYDSLLNNDALAPNPTPLINDEEAERVADRYHRLVWDYADGNPRLALHFFRMSLQLIGDKRVEVHLFPMPPMSALEDFATRTHYVLACLVQHENLTAPEAAKSLCFALNECERALYLLHKRGFLTTCDDQRYRVSSHWNRAVLRFLQRKKLLVV</sequence>
<evidence type="ECO:0000256" key="2">
    <source>
        <dbReference type="SAM" id="Phobius"/>
    </source>
</evidence>
<dbReference type="RefSeq" id="WP_379071122.1">
    <property type="nucleotide sequence ID" value="NZ_JBHTIT010000001.1"/>
</dbReference>
<keyword evidence="5" id="KW-1185">Reference proteome</keyword>
<dbReference type="InterPro" id="IPR027417">
    <property type="entry name" value="P-loop_NTPase"/>
</dbReference>
<dbReference type="SUPFAM" id="SSF52540">
    <property type="entry name" value="P-loop containing nucleoside triphosphate hydrolases"/>
    <property type="match status" value="1"/>
</dbReference>
<dbReference type="EMBL" id="JBHTIT010000001">
    <property type="protein sequence ID" value="MFD0950415.1"/>
    <property type="molecule type" value="Genomic_DNA"/>
</dbReference>
<evidence type="ECO:0000313" key="4">
    <source>
        <dbReference type="EMBL" id="MFD0950415.1"/>
    </source>
</evidence>
<feature type="chain" id="PRO_5045772127" evidence="3">
    <location>
        <begin position="26"/>
        <end position="1047"/>
    </location>
</feature>
<reference evidence="5" key="1">
    <citation type="journal article" date="2019" name="Int. J. Syst. Evol. Microbiol.">
        <title>The Global Catalogue of Microorganisms (GCM) 10K type strain sequencing project: providing services to taxonomists for standard genome sequencing and annotation.</title>
        <authorList>
            <consortium name="The Broad Institute Genomics Platform"/>
            <consortium name="The Broad Institute Genome Sequencing Center for Infectious Disease"/>
            <person name="Wu L."/>
            <person name="Ma J."/>
        </authorList>
    </citation>
    <scope>NUCLEOTIDE SEQUENCE [LARGE SCALE GENOMIC DNA]</scope>
    <source>
        <strain evidence="5">CCUG 63419</strain>
    </source>
</reference>
<protein>
    <submittedName>
        <fullName evidence="4">Uncharacterized protein</fullName>
    </submittedName>
</protein>
<feature type="signal peptide" evidence="3">
    <location>
        <begin position="1"/>
        <end position="25"/>
    </location>
</feature>
<feature type="transmembrane region" description="Helical" evidence="2">
    <location>
        <begin position="556"/>
        <end position="574"/>
    </location>
</feature>
<accession>A0ABW3HHQ2</accession>
<evidence type="ECO:0000313" key="5">
    <source>
        <dbReference type="Proteomes" id="UP001597044"/>
    </source>
</evidence>
<evidence type="ECO:0000256" key="1">
    <source>
        <dbReference type="SAM" id="MobiDB-lite"/>
    </source>
</evidence>
<keyword evidence="2" id="KW-0812">Transmembrane</keyword>
<dbReference type="Proteomes" id="UP001597044">
    <property type="component" value="Unassembled WGS sequence"/>
</dbReference>
<comment type="caution">
    <text evidence="4">The sequence shown here is derived from an EMBL/GenBank/DDBJ whole genome shotgun (WGS) entry which is preliminary data.</text>
</comment>
<keyword evidence="2" id="KW-1133">Transmembrane helix</keyword>